<name>A0ABM8IEJ5_9BACE</name>
<reference evidence="6 7" key="1">
    <citation type="submission" date="2023-04" db="EMBL/GenBank/DDBJ databases">
        <title>Draft genome sequence of acteroides sedimenti strain YN3PY1.</title>
        <authorList>
            <person name="Yoshida N."/>
        </authorList>
    </citation>
    <scope>NUCLEOTIDE SEQUENCE [LARGE SCALE GENOMIC DNA]</scope>
    <source>
        <strain evidence="6 7">YN3PY1</strain>
    </source>
</reference>
<evidence type="ECO:0008006" key="8">
    <source>
        <dbReference type="Google" id="ProtNLM"/>
    </source>
</evidence>
<evidence type="ECO:0000259" key="5">
    <source>
        <dbReference type="Pfam" id="PF17678"/>
    </source>
</evidence>
<dbReference type="Gene3D" id="1.20.1610.10">
    <property type="entry name" value="alpha-1,2-mannosidases domains"/>
    <property type="match status" value="1"/>
</dbReference>
<dbReference type="Gene3D" id="2.70.98.10">
    <property type="match status" value="1"/>
</dbReference>
<dbReference type="Gene3D" id="3.30.2080.10">
    <property type="entry name" value="GH92 mannosidase domain"/>
    <property type="match status" value="1"/>
</dbReference>
<sequence>MFNKYTTHNTMKLKHITSLPVFVLSLFIIGCIPGKETLKAQSLTQYVEPRIGTAHCRWFHFTPGAMPFGMAKPAPATNAHLGNKWGWEATGYDYRDNSIEGFPVLHEFQVGGIVLMPANGALRTVPGPVNDSTRIGYRSTFDRKDEIATAGYYSVLLKDYGIKAELTATPRVAFERFTFPASNSSRILFDIGNRQGESGAVKDAFVKMNAQGDIEGWVITEPEYVKKYQPGATVRLYFYAKVDKTPVSVGAFNGANIKKDVKEASGIGAGLYLNYKTTRDESITAKIGLSYTSVANAKFNLDTEASKLNFDEARRISHQTWEKYLGRIKVETADKADKVKFYTGLYHALLGRGLASDANGFYPRHDGSTGQIPLKNGKPIHNLYNTDAAWGAQWNLSQLWALAYPEYYSDYISSHLLVYKDAGWLSDGTANSRFVSGVGTNLLSTIIAGAYQCGIRDFDLKLAYEACLKNELDGKDRPLGAGKIDTKYFTEYGYVPFEESSDGPLESFMFSASHTLEYSYSAWALAQWSKKEGKMKDYDSLMYLSKGWERLYDPSTNFVRPKKKDGTFIQNFNPMQVWRGFQEGNAWQYTFYVPHDVKGLISKVGAEAFNQRLDSIFTVSEGMIFGGGTQIDAFAGLQTLYNHGNQPCLHISWLFNEAGKPSLTQKWVRSILNKFYGTDGIHGYGYGQDEDQGQLGAWYVISSMGLFDVKGLTDQNPSFEIASPLFDKITIQLNDRYYPGKEFVIKTINNSKTNQYIRSMKLNGKELSDTHIPFADIVRGGKLEINLNDQPKDKYSK</sequence>
<dbReference type="Pfam" id="PF17678">
    <property type="entry name" value="Glyco_hydro_92N"/>
    <property type="match status" value="1"/>
</dbReference>
<dbReference type="Pfam" id="PF07971">
    <property type="entry name" value="Glyco_hydro_92"/>
    <property type="match status" value="1"/>
</dbReference>
<dbReference type="Proteomes" id="UP001496674">
    <property type="component" value="Chromosome"/>
</dbReference>
<gene>
    <name evidence="6" type="ORF">BSYN_00950</name>
</gene>
<dbReference type="InterPro" id="IPR008928">
    <property type="entry name" value="6-hairpin_glycosidase_sf"/>
</dbReference>
<dbReference type="PANTHER" id="PTHR12143:SF39">
    <property type="entry name" value="SECRETED PROTEIN"/>
    <property type="match status" value="1"/>
</dbReference>
<dbReference type="InterPro" id="IPR041371">
    <property type="entry name" value="GH92_N"/>
</dbReference>
<dbReference type="InterPro" id="IPR014718">
    <property type="entry name" value="GH-type_carb-bd"/>
</dbReference>
<keyword evidence="7" id="KW-1185">Reference proteome</keyword>
<evidence type="ECO:0000256" key="3">
    <source>
        <dbReference type="ARBA" id="ARBA00022837"/>
    </source>
</evidence>
<evidence type="ECO:0000259" key="4">
    <source>
        <dbReference type="Pfam" id="PF07971"/>
    </source>
</evidence>
<organism evidence="6 7">
    <name type="scientific">Bacteroides sedimenti</name>
    <dbReference type="NCBI Taxonomy" id="2136147"/>
    <lineage>
        <taxon>Bacteria</taxon>
        <taxon>Pseudomonadati</taxon>
        <taxon>Bacteroidota</taxon>
        <taxon>Bacteroidia</taxon>
        <taxon>Bacteroidales</taxon>
        <taxon>Bacteroidaceae</taxon>
        <taxon>Bacteroides</taxon>
    </lineage>
</organism>
<protein>
    <recommendedName>
        <fullName evidence="8">Glycoside hydrolase family 92 protein</fullName>
    </recommendedName>
</protein>
<evidence type="ECO:0000256" key="1">
    <source>
        <dbReference type="ARBA" id="ARBA00001913"/>
    </source>
</evidence>
<dbReference type="InterPro" id="IPR050883">
    <property type="entry name" value="PNGase"/>
</dbReference>
<dbReference type="SUPFAM" id="SSF48208">
    <property type="entry name" value="Six-hairpin glycosidases"/>
    <property type="match status" value="1"/>
</dbReference>
<dbReference type="PANTHER" id="PTHR12143">
    <property type="entry name" value="PEPTIDE N-GLYCANASE PNGASE -RELATED"/>
    <property type="match status" value="1"/>
</dbReference>
<evidence type="ECO:0000313" key="7">
    <source>
        <dbReference type="Proteomes" id="UP001496674"/>
    </source>
</evidence>
<feature type="domain" description="Glycosyl hydrolase family 92 N-terminal" evidence="5">
    <location>
        <begin position="46"/>
        <end position="290"/>
    </location>
</feature>
<evidence type="ECO:0000256" key="2">
    <source>
        <dbReference type="ARBA" id="ARBA00011245"/>
    </source>
</evidence>
<dbReference type="Gene3D" id="1.20.1050.60">
    <property type="entry name" value="alpha-1,2-mannosidase"/>
    <property type="match status" value="1"/>
</dbReference>
<dbReference type="InterPro" id="IPR012939">
    <property type="entry name" value="Glyco_hydro_92"/>
</dbReference>
<dbReference type="InterPro" id="IPR005887">
    <property type="entry name" value="GH92_a_mannosidase_put"/>
</dbReference>
<feature type="domain" description="Glycosyl hydrolase family 92" evidence="4">
    <location>
        <begin position="296"/>
        <end position="788"/>
    </location>
</feature>
<keyword evidence="3" id="KW-0106">Calcium</keyword>
<dbReference type="EMBL" id="AP028055">
    <property type="protein sequence ID" value="BEG97830.1"/>
    <property type="molecule type" value="Genomic_DNA"/>
</dbReference>
<evidence type="ECO:0000313" key="6">
    <source>
        <dbReference type="EMBL" id="BEG97830.1"/>
    </source>
</evidence>
<dbReference type="NCBIfam" id="TIGR01180">
    <property type="entry name" value="aman2_put"/>
    <property type="match status" value="1"/>
</dbReference>
<dbReference type="PROSITE" id="PS51257">
    <property type="entry name" value="PROKAR_LIPOPROTEIN"/>
    <property type="match status" value="1"/>
</dbReference>
<accession>A0ABM8IEJ5</accession>
<comment type="cofactor">
    <cofactor evidence="1">
        <name>Ca(2+)</name>
        <dbReference type="ChEBI" id="CHEBI:29108"/>
    </cofactor>
</comment>
<proteinExistence type="predicted"/>
<comment type="subunit">
    <text evidence="2">Monomer.</text>
</comment>